<evidence type="ECO:0008006" key="5">
    <source>
        <dbReference type="Google" id="ProtNLM"/>
    </source>
</evidence>
<feature type="region of interest" description="Disordered" evidence="1">
    <location>
        <begin position="36"/>
        <end position="107"/>
    </location>
</feature>
<evidence type="ECO:0000313" key="4">
    <source>
        <dbReference type="Proteomes" id="UP000006882"/>
    </source>
</evidence>
<feature type="compositionally biased region" description="Low complexity" evidence="1">
    <location>
        <begin position="94"/>
        <end position="107"/>
    </location>
</feature>
<dbReference type="EMBL" id="CM007655">
    <property type="protein sequence ID" value="ONI05539.1"/>
    <property type="molecule type" value="Genomic_DNA"/>
</dbReference>
<organism evidence="3 4">
    <name type="scientific">Prunus persica</name>
    <name type="common">Peach</name>
    <name type="synonym">Amygdalus persica</name>
    <dbReference type="NCBI Taxonomy" id="3760"/>
    <lineage>
        <taxon>Eukaryota</taxon>
        <taxon>Viridiplantae</taxon>
        <taxon>Streptophyta</taxon>
        <taxon>Embryophyta</taxon>
        <taxon>Tracheophyta</taxon>
        <taxon>Spermatophyta</taxon>
        <taxon>Magnoliopsida</taxon>
        <taxon>eudicotyledons</taxon>
        <taxon>Gunneridae</taxon>
        <taxon>Pentapetalae</taxon>
        <taxon>rosids</taxon>
        <taxon>fabids</taxon>
        <taxon>Rosales</taxon>
        <taxon>Rosaceae</taxon>
        <taxon>Amygdaloideae</taxon>
        <taxon>Amygdaleae</taxon>
        <taxon>Prunus</taxon>
    </lineage>
</organism>
<accession>A0A251P1T7</accession>
<dbReference type="Gramene" id="ONI05539">
    <property type="protein sequence ID" value="ONI05539"/>
    <property type="gene ID" value="PRUPE_5G011900"/>
</dbReference>
<feature type="signal peptide" evidence="2">
    <location>
        <begin position="1"/>
        <end position="25"/>
    </location>
</feature>
<keyword evidence="2" id="KW-0732">Signal</keyword>
<feature type="chain" id="PRO_5013168601" description="Secreted protein" evidence="2">
    <location>
        <begin position="26"/>
        <end position="107"/>
    </location>
</feature>
<dbReference type="Proteomes" id="UP000006882">
    <property type="component" value="Chromosome G5"/>
</dbReference>
<evidence type="ECO:0000313" key="3">
    <source>
        <dbReference type="EMBL" id="ONI05539.1"/>
    </source>
</evidence>
<sequence>MARLTQPSSSVAAAAIVSFLSFVGGGQFARATCPCARDNSGGARMPMTWTLPSGRLRRTQKSPDGAASSDAGTLAHGFGCFPAPPSRRLRPRSRPSSSSASAGYELS</sequence>
<reference evidence="3 4" key="1">
    <citation type="journal article" date="2013" name="Nat. Genet.">
        <title>The high-quality draft genome of peach (Prunus persica) identifies unique patterns of genetic diversity, domestication and genome evolution.</title>
        <authorList>
            <consortium name="International Peach Genome Initiative"/>
            <person name="Verde I."/>
            <person name="Abbott A.G."/>
            <person name="Scalabrin S."/>
            <person name="Jung S."/>
            <person name="Shu S."/>
            <person name="Marroni F."/>
            <person name="Zhebentyayeva T."/>
            <person name="Dettori M.T."/>
            <person name="Grimwood J."/>
            <person name="Cattonaro F."/>
            <person name="Zuccolo A."/>
            <person name="Rossini L."/>
            <person name="Jenkins J."/>
            <person name="Vendramin E."/>
            <person name="Meisel L.A."/>
            <person name="Decroocq V."/>
            <person name="Sosinski B."/>
            <person name="Prochnik S."/>
            <person name="Mitros T."/>
            <person name="Policriti A."/>
            <person name="Cipriani G."/>
            <person name="Dondini L."/>
            <person name="Ficklin S."/>
            <person name="Goodstein D.M."/>
            <person name="Xuan P."/>
            <person name="Del Fabbro C."/>
            <person name="Aramini V."/>
            <person name="Copetti D."/>
            <person name="Gonzalez S."/>
            <person name="Horner D.S."/>
            <person name="Falchi R."/>
            <person name="Lucas S."/>
            <person name="Mica E."/>
            <person name="Maldonado J."/>
            <person name="Lazzari B."/>
            <person name="Bielenberg D."/>
            <person name="Pirona R."/>
            <person name="Miculan M."/>
            <person name="Barakat A."/>
            <person name="Testolin R."/>
            <person name="Stella A."/>
            <person name="Tartarini S."/>
            <person name="Tonutti P."/>
            <person name="Arus P."/>
            <person name="Orellana A."/>
            <person name="Wells C."/>
            <person name="Main D."/>
            <person name="Vizzotto G."/>
            <person name="Silva H."/>
            <person name="Salamini F."/>
            <person name="Schmutz J."/>
            <person name="Morgante M."/>
            <person name="Rokhsar D.S."/>
        </authorList>
    </citation>
    <scope>NUCLEOTIDE SEQUENCE [LARGE SCALE GENOMIC DNA]</scope>
    <source>
        <strain evidence="4">cv. Nemared</strain>
    </source>
</reference>
<gene>
    <name evidence="3" type="ORF">PRUPE_5G011900</name>
</gene>
<evidence type="ECO:0000256" key="1">
    <source>
        <dbReference type="SAM" id="MobiDB-lite"/>
    </source>
</evidence>
<name>A0A251P1T7_PRUPE</name>
<keyword evidence="4" id="KW-1185">Reference proteome</keyword>
<evidence type="ECO:0000256" key="2">
    <source>
        <dbReference type="SAM" id="SignalP"/>
    </source>
</evidence>
<dbReference type="AlphaFoldDB" id="A0A251P1T7"/>
<proteinExistence type="predicted"/>
<protein>
    <recommendedName>
        <fullName evidence="5">Secreted protein</fullName>
    </recommendedName>
</protein>